<name>A0ABN7PHE8_TIMPD</name>
<accession>A0ABN7PHE8</accession>
<sequence>MTRRYVPRVGVEAGEEQRGNSRSSSEVTDSQLLIKNGLGEDLVYNRAKGISLFLQQAPSPVHQEGDIHIQEDLHSCADGKKHNSTPATQHALVGEPQSPDLSFILSELIRGSVRIATQPCPVAAV</sequence>
<dbReference type="Proteomes" id="UP001153148">
    <property type="component" value="Unassembled WGS sequence"/>
</dbReference>
<evidence type="ECO:0000313" key="2">
    <source>
        <dbReference type="EMBL" id="CAG2067195.1"/>
    </source>
</evidence>
<comment type="caution">
    <text evidence="2">The sequence shown here is derived from an EMBL/GenBank/DDBJ whole genome shotgun (WGS) entry which is preliminary data.</text>
</comment>
<organism evidence="2 3">
    <name type="scientific">Timema podura</name>
    <name type="common">Walking stick</name>
    <dbReference type="NCBI Taxonomy" id="61482"/>
    <lineage>
        <taxon>Eukaryota</taxon>
        <taxon>Metazoa</taxon>
        <taxon>Ecdysozoa</taxon>
        <taxon>Arthropoda</taxon>
        <taxon>Hexapoda</taxon>
        <taxon>Insecta</taxon>
        <taxon>Pterygota</taxon>
        <taxon>Neoptera</taxon>
        <taxon>Polyneoptera</taxon>
        <taxon>Phasmatodea</taxon>
        <taxon>Timematodea</taxon>
        <taxon>Timematoidea</taxon>
        <taxon>Timematidae</taxon>
        <taxon>Timema</taxon>
    </lineage>
</organism>
<gene>
    <name evidence="2" type="ORF">TPAB3V08_LOCUS14138</name>
</gene>
<protein>
    <submittedName>
        <fullName evidence="2">Uncharacterized protein</fullName>
    </submittedName>
</protein>
<feature type="region of interest" description="Disordered" evidence="1">
    <location>
        <begin position="1"/>
        <end position="29"/>
    </location>
</feature>
<reference evidence="2" key="1">
    <citation type="submission" date="2021-03" db="EMBL/GenBank/DDBJ databases">
        <authorList>
            <person name="Tran Van P."/>
        </authorList>
    </citation>
    <scope>NUCLEOTIDE SEQUENCE</scope>
</reference>
<keyword evidence="3" id="KW-1185">Reference proteome</keyword>
<feature type="compositionally biased region" description="Polar residues" evidence="1">
    <location>
        <begin position="20"/>
        <end position="29"/>
    </location>
</feature>
<proteinExistence type="predicted"/>
<dbReference type="EMBL" id="CAJPIN010064699">
    <property type="protein sequence ID" value="CAG2067195.1"/>
    <property type="molecule type" value="Genomic_DNA"/>
</dbReference>
<evidence type="ECO:0000313" key="3">
    <source>
        <dbReference type="Proteomes" id="UP001153148"/>
    </source>
</evidence>
<evidence type="ECO:0000256" key="1">
    <source>
        <dbReference type="SAM" id="MobiDB-lite"/>
    </source>
</evidence>